<dbReference type="AlphaFoldDB" id="A0A850R2Z6"/>
<name>A0A850R2Z6_PHODD</name>
<dbReference type="Gene3D" id="2.40.50.90">
    <property type="match status" value="1"/>
</dbReference>
<proteinExistence type="predicted"/>
<dbReference type="InterPro" id="IPR035437">
    <property type="entry name" value="SNase_OB-fold_sf"/>
</dbReference>
<dbReference type="SUPFAM" id="SSF50199">
    <property type="entry name" value="Staphylococcal nuclease"/>
    <property type="match status" value="1"/>
</dbReference>
<dbReference type="Proteomes" id="UP000533429">
    <property type="component" value="Unassembled WGS sequence"/>
</dbReference>
<evidence type="ECO:0000313" key="3">
    <source>
        <dbReference type="Proteomes" id="UP000533429"/>
    </source>
</evidence>
<dbReference type="EMBL" id="JABXOR010001070">
    <property type="protein sequence ID" value="NVP01879.1"/>
    <property type="molecule type" value="Genomic_DNA"/>
</dbReference>
<gene>
    <name evidence="2" type="ORF">HWA77_16820</name>
</gene>
<reference evidence="2 3" key="1">
    <citation type="submission" date="2020-06" db="EMBL/GenBank/DDBJ databases">
        <title>Photobacterium damselae subsp. damselae comparative genomics.</title>
        <authorList>
            <person name="Osorio C.R."/>
        </authorList>
    </citation>
    <scope>NUCLEOTIDE SEQUENCE [LARGE SCALE GENOMIC DNA]</scope>
    <source>
        <strain evidence="2 3">TW250/03</strain>
    </source>
</reference>
<dbReference type="Pfam" id="PF00565">
    <property type="entry name" value="SNase"/>
    <property type="match status" value="1"/>
</dbReference>
<evidence type="ECO:0000259" key="1">
    <source>
        <dbReference type="PROSITE" id="PS50830"/>
    </source>
</evidence>
<dbReference type="SMART" id="SM00318">
    <property type="entry name" value="SNc"/>
    <property type="match status" value="1"/>
</dbReference>
<accession>A0A850R2Z6</accession>
<sequence length="140" mass="16392">MKKFLLLILFSSQCYSLPVSIELNPSAITSVYDGDTFRANIRQLDTYKSIRVRVRHIDTPEIKGKCSYEKQKAIEAREFAKYLLLNSNTITLTDLGYDRYKRLLATITLDHKYSFDQTMIYKNLARPYNGGKRLSWCQNY</sequence>
<organism evidence="2 3">
    <name type="scientific">Photobacterium damselae subsp. damselae</name>
    <name type="common">Listonella damsela</name>
    <dbReference type="NCBI Taxonomy" id="85581"/>
    <lineage>
        <taxon>Bacteria</taxon>
        <taxon>Pseudomonadati</taxon>
        <taxon>Pseudomonadota</taxon>
        <taxon>Gammaproteobacteria</taxon>
        <taxon>Vibrionales</taxon>
        <taxon>Vibrionaceae</taxon>
        <taxon>Photobacterium</taxon>
    </lineage>
</organism>
<feature type="domain" description="TNase-like" evidence="1">
    <location>
        <begin position="22"/>
        <end position="140"/>
    </location>
</feature>
<evidence type="ECO:0000313" key="2">
    <source>
        <dbReference type="EMBL" id="NVP01879.1"/>
    </source>
</evidence>
<protein>
    <submittedName>
        <fullName evidence="2">Thermonuclease family protein</fullName>
    </submittedName>
</protein>
<dbReference type="PROSITE" id="PS50830">
    <property type="entry name" value="TNASE_3"/>
    <property type="match status" value="1"/>
</dbReference>
<comment type="caution">
    <text evidence="2">The sequence shown here is derived from an EMBL/GenBank/DDBJ whole genome shotgun (WGS) entry which is preliminary data.</text>
</comment>
<dbReference type="InterPro" id="IPR016071">
    <property type="entry name" value="Staphylococal_nuclease_OB-fold"/>
</dbReference>